<comment type="caution">
    <text evidence="2">The sequence shown here is derived from an EMBL/GenBank/DDBJ whole genome shotgun (WGS) entry which is preliminary data.</text>
</comment>
<proteinExistence type="predicted"/>
<accession>A0A7J7U115</accession>
<dbReference type="EMBL" id="JACAGC010000017">
    <property type="protein sequence ID" value="KAF6306569.1"/>
    <property type="molecule type" value="Genomic_DNA"/>
</dbReference>
<name>A0A7J7U115_RHIFE</name>
<protein>
    <recommendedName>
        <fullName evidence="1">DUF4817 domain-containing protein</fullName>
    </recommendedName>
</protein>
<gene>
    <name evidence="2" type="ORF">mRhiFer1_008668</name>
</gene>
<dbReference type="Pfam" id="PF16087">
    <property type="entry name" value="DUF4817"/>
    <property type="match status" value="1"/>
</dbReference>
<feature type="domain" description="DUF4817" evidence="1">
    <location>
        <begin position="22"/>
        <end position="63"/>
    </location>
</feature>
<evidence type="ECO:0000259" key="1">
    <source>
        <dbReference type="Pfam" id="PF16087"/>
    </source>
</evidence>
<organism evidence="2 3">
    <name type="scientific">Rhinolophus ferrumequinum</name>
    <name type="common">Greater horseshoe bat</name>
    <dbReference type="NCBI Taxonomy" id="59479"/>
    <lineage>
        <taxon>Eukaryota</taxon>
        <taxon>Metazoa</taxon>
        <taxon>Chordata</taxon>
        <taxon>Craniata</taxon>
        <taxon>Vertebrata</taxon>
        <taxon>Euteleostomi</taxon>
        <taxon>Mammalia</taxon>
        <taxon>Eutheria</taxon>
        <taxon>Laurasiatheria</taxon>
        <taxon>Chiroptera</taxon>
        <taxon>Yinpterochiroptera</taxon>
        <taxon>Rhinolophoidea</taxon>
        <taxon>Rhinolophidae</taxon>
        <taxon>Rhinolophinae</taxon>
        <taxon>Rhinolophus</taxon>
    </lineage>
</organism>
<evidence type="ECO:0000313" key="3">
    <source>
        <dbReference type="Proteomes" id="UP000585614"/>
    </source>
</evidence>
<dbReference type="InterPro" id="IPR032135">
    <property type="entry name" value="DUF4817"/>
</dbReference>
<dbReference type="AlphaFoldDB" id="A0A7J7U115"/>
<sequence length="128" mass="15214">MLASPCDRQDSQRKWQKHDCHFKEHKAILKWYLKFEKVVEVQRQWKHEYETEPPTRLTIQAYVISLRHMVLSVMCTREDPGGLAQQHVLLLLLWCWNSLHAPHRSLPNDVRRNQKGLGGDGNHFEHLL</sequence>
<reference evidence="2 3" key="1">
    <citation type="journal article" date="2020" name="Nature">
        <title>Six reference-quality genomes reveal evolution of bat adaptations.</title>
        <authorList>
            <person name="Jebb D."/>
            <person name="Huang Z."/>
            <person name="Pippel M."/>
            <person name="Hughes G.M."/>
            <person name="Lavrichenko K."/>
            <person name="Devanna P."/>
            <person name="Winkler S."/>
            <person name="Jermiin L.S."/>
            <person name="Skirmuntt E.C."/>
            <person name="Katzourakis A."/>
            <person name="Burkitt-Gray L."/>
            <person name="Ray D.A."/>
            <person name="Sullivan K.A.M."/>
            <person name="Roscito J.G."/>
            <person name="Kirilenko B.M."/>
            <person name="Davalos L.M."/>
            <person name="Corthals A.P."/>
            <person name="Power M.L."/>
            <person name="Jones G."/>
            <person name="Ransome R.D."/>
            <person name="Dechmann D.K.N."/>
            <person name="Locatelli A.G."/>
            <person name="Puechmaille S.J."/>
            <person name="Fedrigo O."/>
            <person name="Jarvis E.D."/>
            <person name="Hiller M."/>
            <person name="Vernes S.C."/>
            <person name="Myers E.W."/>
            <person name="Teeling E.C."/>
        </authorList>
    </citation>
    <scope>NUCLEOTIDE SEQUENCE [LARGE SCALE GENOMIC DNA]</scope>
    <source>
        <strain evidence="2">MRhiFer1</strain>
        <tissue evidence="2">Lung</tissue>
    </source>
</reference>
<evidence type="ECO:0000313" key="2">
    <source>
        <dbReference type="EMBL" id="KAF6306569.1"/>
    </source>
</evidence>
<dbReference type="Proteomes" id="UP000585614">
    <property type="component" value="Unassembled WGS sequence"/>
</dbReference>